<dbReference type="OrthoDB" id="342730at2759"/>
<organism evidence="3">
    <name type="scientific">Anisakis simplex</name>
    <name type="common">Herring worm</name>
    <dbReference type="NCBI Taxonomy" id="6269"/>
    <lineage>
        <taxon>Eukaryota</taxon>
        <taxon>Metazoa</taxon>
        <taxon>Ecdysozoa</taxon>
        <taxon>Nematoda</taxon>
        <taxon>Chromadorea</taxon>
        <taxon>Rhabditida</taxon>
        <taxon>Spirurina</taxon>
        <taxon>Ascaridomorpha</taxon>
        <taxon>Ascaridoidea</taxon>
        <taxon>Anisakidae</taxon>
        <taxon>Anisakis</taxon>
        <taxon>Anisakis simplex complex</taxon>
    </lineage>
</organism>
<accession>A0A0M3JHN0</accession>
<reference evidence="1 2" key="2">
    <citation type="submission" date="2018-11" db="EMBL/GenBank/DDBJ databases">
        <authorList>
            <consortium name="Pathogen Informatics"/>
        </authorList>
    </citation>
    <scope>NUCLEOTIDE SEQUENCE [LARGE SCALE GENOMIC DNA]</scope>
</reference>
<protein>
    <submittedName>
        <fullName evidence="3">RING finger protein nhl-1 (inferred by orthology to a C. elegans protein)</fullName>
    </submittedName>
</protein>
<dbReference type="WBParaSite" id="ASIM_0000714401-mRNA-1">
    <property type="protein sequence ID" value="ASIM_0000714401-mRNA-1"/>
    <property type="gene ID" value="ASIM_0000714401"/>
</dbReference>
<gene>
    <name evidence="1" type="ORF">ASIM_LOCUS6913</name>
</gene>
<sequence length="71" mass="8225">MFLNEIDTFHATETRLMRNLRDVLEIESSNMSEGCAYLEAALKGEREMADAELAKFKTVFSEGLEYLRNFQ</sequence>
<evidence type="ECO:0000313" key="3">
    <source>
        <dbReference type="WBParaSite" id="ASIM_0000714401-mRNA-1"/>
    </source>
</evidence>
<dbReference type="Proteomes" id="UP000267096">
    <property type="component" value="Unassembled WGS sequence"/>
</dbReference>
<keyword evidence="2" id="KW-1185">Reference proteome</keyword>
<name>A0A0M3JHN0_ANISI</name>
<dbReference type="EMBL" id="UYRR01015831">
    <property type="protein sequence ID" value="VDK28096.1"/>
    <property type="molecule type" value="Genomic_DNA"/>
</dbReference>
<evidence type="ECO:0000313" key="1">
    <source>
        <dbReference type="EMBL" id="VDK28096.1"/>
    </source>
</evidence>
<reference evidence="3" key="1">
    <citation type="submission" date="2017-02" db="UniProtKB">
        <authorList>
            <consortium name="WormBaseParasite"/>
        </authorList>
    </citation>
    <scope>IDENTIFICATION</scope>
</reference>
<evidence type="ECO:0000313" key="2">
    <source>
        <dbReference type="Proteomes" id="UP000267096"/>
    </source>
</evidence>
<dbReference type="AlphaFoldDB" id="A0A0M3JHN0"/>
<proteinExistence type="predicted"/>